<protein>
    <recommendedName>
        <fullName evidence="4">Receptor ligand binding region domain-containing protein</fullName>
    </recommendedName>
</protein>
<evidence type="ECO:0000313" key="2">
    <source>
        <dbReference type="EMBL" id="BES94324.1"/>
    </source>
</evidence>
<name>A0ABN7ASA4_9HEMI</name>
<dbReference type="Proteomes" id="UP001307889">
    <property type="component" value="Chromosome 5"/>
</dbReference>
<keyword evidence="3" id="KW-1185">Reference proteome</keyword>
<evidence type="ECO:0000313" key="3">
    <source>
        <dbReference type="Proteomes" id="UP001307889"/>
    </source>
</evidence>
<proteinExistence type="predicted"/>
<reference evidence="2 3" key="1">
    <citation type="submission" date="2023-09" db="EMBL/GenBank/DDBJ databases">
        <title>Nesidiocoris tenuis whole genome shotgun sequence.</title>
        <authorList>
            <person name="Shibata T."/>
            <person name="Shimoda M."/>
            <person name="Kobayashi T."/>
            <person name="Uehara T."/>
        </authorList>
    </citation>
    <scope>NUCLEOTIDE SEQUENCE [LARGE SCALE GENOMIC DNA]</scope>
    <source>
        <strain evidence="2 3">Japan</strain>
    </source>
</reference>
<dbReference type="EMBL" id="AP028913">
    <property type="protein sequence ID" value="BES94324.1"/>
    <property type="molecule type" value="Genomic_DNA"/>
</dbReference>
<accession>A0ABN7ASA4</accession>
<evidence type="ECO:0000256" key="1">
    <source>
        <dbReference type="SAM" id="Phobius"/>
    </source>
</evidence>
<keyword evidence="1" id="KW-0812">Transmembrane</keyword>
<gene>
    <name evidence="2" type="ORF">NTJ_07133</name>
</gene>
<keyword evidence="1" id="KW-0472">Membrane</keyword>
<feature type="transmembrane region" description="Helical" evidence="1">
    <location>
        <begin position="217"/>
        <end position="236"/>
    </location>
</feature>
<keyword evidence="1" id="KW-1133">Transmembrane helix</keyword>
<evidence type="ECO:0008006" key="4">
    <source>
        <dbReference type="Google" id="ProtNLM"/>
    </source>
</evidence>
<sequence length="242" mass="27258">MLNITVLYDPRVTRSLLAVKYHYIPLLTTLLRLIDFDFEFVAYPAEESHADCSVSSYCISNYIHNCVNVLESNKTMKLAILGCLSHCYFCAEMGFIQPDLYHYVPGCIMNVETDLSLLLDCELNKTDIMKKVYDRWSPYWGEFEPNGTTANRIVVLINGLEAELNILDTGLRGSLCSQLEGEDHSKVCQGYTKMSSIRKIKPTPIKKNPGQRSSGPVLTILAPLHLSIVIVLIIIIDKNFCA</sequence>
<organism evidence="2 3">
    <name type="scientific">Nesidiocoris tenuis</name>
    <dbReference type="NCBI Taxonomy" id="355587"/>
    <lineage>
        <taxon>Eukaryota</taxon>
        <taxon>Metazoa</taxon>
        <taxon>Ecdysozoa</taxon>
        <taxon>Arthropoda</taxon>
        <taxon>Hexapoda</taxon>
        <taxon>Insecta</taxon>
        <taxon>Pterygota</taxon>
        <taxon>Neoptera</taxon>
        <taxon>Paraneoptera</taxon>
        <taxon>Hemiptera</taxon>
        <taxon>Heteroptera</taxon>
        <taxon>Panheteroptera</taxon>
        <taxon>Cimicomorpha</taxon>
        <taxon>Miridae</taxon>
        <taxon>Dicyphina</taxon>
        <taxon>Nesidiocoris</taxon>
    </lineage>
</organism>